<dbReference type="Proteomes" id="UP000460272">
    <property type="component" value="Unassembled WGS sequence"/>
</dbReference>
<protein>
    <submittedName>
        <fullName evidence="2">TIGR03086 family protein</fullName>
    </submittedName>
</protein>
<dbReference type="InterPro" id="IPR034660">
    <property type="entry name" value="DinB/YfiT-like"/>
</dbReference>
<evidence type="ECO:0000313" key="3">
    <source>
        <dbReference type="Proteomes" id="UP000460272"/>
    </source>
</evidence>
<dbReference type="RefSeq" id="WP_145852655.1">
    <property type="nucleotide sequence ID" value="NZ_RPFW01000002.1"/>
</dbReference>
<keyword evidence="3" id="KW-1185">Reference proteome</keyword>
<dbReference type="Pfam" id="PF11716">
    <property type="entry name" value="MDMPI_N"/>
    <property type="match status" value="1"/>
</dbReference>
<dbReference type="GO" id="GO:0046872">
    <property type="term" value="F:metal ion binding"/>
    <property type="evidence" value="ECO:0007669"/>
    <property type="project" value="InterPro"/>
</dbReference>
<sequence>MLTIIDEIVTLDAHAVRASVALVSRARGRDMTAPTPCPDWTLHGLISHMAAQHYGFAAAAVGDGELTRWRPRRLSSDPVADYRAAADTVLAAFATGGVLDRQFPLPEFAGSPVVPGRQAISFHFVDYVVHSWDVAKTLGLEAEFPADVLEVALRVALAVPDDGSRLAPGAAFAPSLAVGGGSTLDLIVAILGRSPGWKRPALRLTGDAGRGR</sequence>
<dbReference type="NCBIfam" id="TIGR03083">
    <property type="entry name" value="maleylpyruvate isomerase family mycothiol-dependent enzyme"/>
    <property type="match status" value="1"/>
</dbReference>
<feature type="domain" description="Mycothiol-dependent maleylpyruvate isomerase metal-binding" evidence="1">
    <location>
        <begin position="14"/>
        <end position="135"/>
    </location>
</feature>
<dbReference type="InterPro" id="IPR017517">
    <property type="entry name" value="Maleyloyr_isom"/>
</dbReference>
<gene>
    <name evidence="2" type="ORF">EAS64_09970</name>
</gene>
<dbReference type="EMBL" id="RPFW01000002">
    <property type="protein sequence ID" value="TVZ04949.1"/>
    <property type="molecule type" value="Genomic_DNA"/>
</dbReference>
<dbReference type="SUPFAM" id="SSF109854">
    <property type="entry name" value="DinB/YfiT-like putative metalloenzymes"/>
    <property type="match status" value="1"/>
</dbReference>
<dbReference type="Gene3D" id="1.20.120.450">
    <property type="entry name" value="dinb family like domain"/>
    <property type="match status" value="1"/>
</dbReference>
<dbReference type="AlphaFoldDB" id="A0A6P2C0J6"/>
<organism evidence="2 3">
    <name type="scientific">Trebonia kvetii</name>
    <dbReference type="NCBI Taxonomy" id="2480626"/>
    <lineage>
        <taxon>Bacteria</taxon>
        <taxon>Bacillati</taxon>
        <taxon>Actinomycetota</taxon>
        <taxon>Actinomycetes</taxon>
        <taxon>Streptosporangiales</taxon>
        <taxon>Treboniaceae</taxon>
        <taxon>Trebonia</taxon>
    </lineage>
</organism>
<dbReference type="InterPro" id="IPR017520">
    <property type="entry name" value="CHP03086"/>
</dbReference>
<evidence type="ECO:0000259" key="1">
    <source>
        <dbReference type="Pfam" id="PF11716"/>
    </source>
</evidence>
<comment type="caution">
    <text evidence="2">The sequence shown here is derived from an EMBL/GenBank/DDBJ whole genome shotgun (WGS) entry which is preliminary data.</text>
</comment>
<dbReference type="OrthoDB" id="5185819at2"/>
<reference evidence="2 3" key="1">
    <citation type="submission" date="2018-11" db="EMBL/GenBank/DDBJ databases">
        <title>Trebonia kvetii gen.nov., sp.nov., a novel acidophilic actinobacterium, and proposal of the new actinobacterial family Treboniaceae fam. nov.</title>
        <authorList>
            <person name="Rapoport D."/>
            <person name="Sagova-Mareckova M."/>
            <person name="Sedlacek I."/>
            <person name="Provaznik J."/>
            <person name="Kralova S."/>
            <person name="Pavlinic D."/>
            <person name="Benes V."/>
            <person name="Kopecky J."/>
        </authorList>
    </citation>
    <scope>NUCLEOTIDE SEQUENCE [LARGE SCALE GENOMIC DNA]</scope>
    <source>
        <strain evidence="2 3">15Tr583</strain>
    </source>
</reference>
<name>A0A6P2C0J6_9ACTN</name>
<proteinExistence type="predicted"/>
<evidence type="ECO:0000313" key="2">
    <source>
        <dbReference type="EMBL" id="TVZ04949.1"/>
    </source>
</evidence>
<dbReference type="InterPro" id="IPR024344">
    <property type="entry name" value="MDMPI_metal-binding"/>
</dbReference>
<dbReference type="NCBIfam" id="TIGR03086">
    <property type="entry name" value="TIGR03086 family metal-binding protein"/>
    <property type="match status" value="1"/>
</dbReference>
<accession>A0A6P2C0J6</accession>